<feature type="region of interest" description="Disordered" evidence="1">
    <location>
        <begin position="54"/>
        <end position="86"/>
    </location>
</feature>
<evidence type="ECO:0000313" key="4">
    <source>
        <dbReference type="Proteomes" id="UP001246473"/>
    </source>
</evidence>
<keyword evidence="2" id="KW-1133">Transmembrane helix</keyword>
<keyword evidence="2" id="KW-0812">Transmembrane</keyword>
<evidence type="ECO:0000256" key="2">
    <source>
        <dbReference type="SAM" id="Phobius"/>
    </source>
</evidence>
<keyword evidence="2" id="KW-0472">Membrane</keyword>
<name>A0AAP5V020_9BURK</name>
<evidence type="ECO:0000313" key="3">
    <source>
        <dbReference type="EMBL" id="MDT8842547.1"/>
    </source>
</evidence>
<dbReference type="EMBL" id="JANSLM010000018">
    <property type="protein sequence ID" value="MDT8842547.1"/>
    <property type="molecule type" value="Genomic_DNA"/>
</dbReference>
<reference evidence="3" key="1">
    <citation type="submission" date="2022-08" db="EMBL/GenBank/DDBJ databases">
        <authorList>
            <person name="Kim S.-J."/>
        </authorList>
    </citation>
    <scope>NUCLEOTIDE SEQUENCE</scope>
    <source>
        <strain evidence="3">KJ</strain>
    </source>
</reference>
<comment type="caution">
    <text evidence="3">The sequence shown here is derived from an EMBL/GenBank/DDBJ whole genome shotgun (WGS) entry which is preliminary data.</text>
</comment>
<dbReference type="AlphaFoldDB" id="A0AAP5V020"/>
<feature type="transmembrane region" description="Helical" evidence="2">
    <location>
        <begin position="16"/>
        <end position="44"/>
    </location>
</feature>
<protein>
    <submittedName>
        <fullName evidence="3">Uncharacterized protein</fullName>
    </submittedName>
</protein>
<organism evidence="3 4">
    <name type="scientific">Paraburkholderia fungorum</name>
    <dbReference type="NCBI Taxonomy" id="134537"/>
    <lineage>
        <taxon>Bacteria</taxon>
        <taxon>Pseudomonadati</taxon>
        <taxon>Pseudomonadota</taxon>
        <taxon>Betaproteobacteria</taxon>
        <taxon>Burkholderiales</taxon>
        <taxon>Burkholderiaceae</taxon>
        <taxon>Paraburkholderia</taxon>
    </lineage>
</organism>
<sequence>MPKQFVLKATQSPLSFLAVCFGLWFAAHSFFAALFVGFIVVMWVRKSIHNAMRAEPDTSDAKAPPTPAASQPKAEGSPPAPVTPIKRQYAKSAVVVPLKTGTDD</sequence>
<accession>A0AAP5V020</accession>
<gene>
    <name evidence="3" type="ORF">ParKJ_34495</name>
</gene>
<proteinExistence type="predicted"/>
<dbReference type="Proteomes" id="UP001246473">
    <property type="component" value="Unassembled WGS sequence"/>
</dbReference>
<dbReference type="RefSeq" id="WP_315697371.1">
    <property type="nucleotide sequence ID" value="NZ_JANSLM010000018.1"/>
</dbReference>
<evidence type="ECO:0000256" key="1">
    <source>
        <dbReference type="SAM" id="MobiDB-lite"/>
    </source>
</evidence>